<keyword evidence="4 6" id="KW-0472">Membrane</keyword>
<gene>
    <name evidence="7" type="ORF">MIND_00294300</name>
</gene>
<reference evidence="7" key="1">
    <citation type="submission" date="2020-05" db="EMBL/GenBank/DDBJ databases">
        <title>Mycena genomes resolve the evolution of fungal bioluminescence.</title>
        <authorList>
            <person name="Tsai I.J."/>
        </authorList>
    </citation>
    <scope>NUCLEOTIDE SEQUENCE</scope>
    <source>
        <strain evidence="7">171206Taipei</strain>
    </source>
</reference>
<feature type="region of interest" description="Disordered" evidence="5">
    <location>
        <begin position="309"/>
        <end position="329"/>
    </location>
</feature>
<dbReference type="AlphaFoldDB" id="A0A8H6T1Q2"/>
<evidence type="ECO:0000313" key="8">
    <source>
        <dbReference type="Proteomes" id="UP000636479"/>
    </source>
</evidence>
<feature type="transmembrane region" description="Helical" evidence="6">
    <location>
        <begin position="276"/>
        <end position="294"/>
    </location>
</feature>
<comment type="caution">
    <text evidence="7">The sequence shown here is derived from an EMBL/GenBank/DDBJ whole genome shotgun (WGS) entry which is preliminary data.</text>
</comment>
<keyword evidence="2 6" id="KW-0812">Transmembrane</keyword>
<dbReference type="PANTHER" id="PTHR31465">
    <property type="entry name" value="PROTEIN RTA1-RELATED"/>
    <property type="match status" value="1"/>
</dbReference>
<accession>A0A8H6T1Q2</accession>
<name>A0A8H6T1Q2_9AGAR</name>
<evidence type="ECO:0000256" key="2">
    <source>
        <dbReference type="ARBA" id="ARBA00022692"/>
    </source>
</evidence>
<feature type="transmembrane region" description="Helical" evidence="6">
    <location>
        <begin position="74"/>
        <end position="94"/>
    </location>
</feature>
<evidence type="ECO:0000313" key="7">
    <source>
        <dbReference type="EMBL" id="KAF7309240.1"/>
    </source>
</evidence>
<sequence>MASLVFALMARQLEELEEPSEAGGLGMNETMGMPPMQPELPYGYIPNEALGIMFIALFGVSTVLHFGQALYFRTWFLLPTAVLCGAGELIGWVARVWSSSEPYADTPFKMQISTTIIAPTPLLAASFIIFSRIVRQLGPEYSLLPARWYAWVFVSCDLVALVVQGVGGGLASAAVTLDEANKGSDIMLGGIGFQFAVVILFTLLVADFLIRRQISRPWRPAAADATPAPTLIPTRTKVMLYGLAFSTLVFIVRSVYRVVELAEGWGGRIIRTEVYFNALDGAMIVLAIFTWNFVHPGWFLPAPAATASDNEKDGHEKAKNSDETRTSVARSSIDVTVAV</sequence>
<dbReference type="OrthoDB" id="3358017at2759"/>
<organism evidence="7 8">
    <name type="scientific">Mycena indigotica</name>
    <dbReference type="NCBI Taxonomy" id="2126181"/>
    <lineage>
        <taxon>Eukaryota</taxon>
        <taxon>Fungi</taxon>
        <taxon>Dikarya</taxon>
        <taxon>Basidiomycota</taxon>
        <taxon>Agaricomycotina</taxon>
        <taxon>Agaricomycetes</taxon>
        <taxon>Agaricomycetidae</taxon>
        <taxon>Agaricales</taxon>
        <taxon>Marasmiineae</taxon>
        <taxon>Mycenaceae</taxon>
        <taxon>Mycena</taxon>
    </lineage>
</organism>
<evidence type="ECO:0000256" key="3">
    <source>
        <dbReference type="ARBA" id="ARBA00022989"/>
    </source>
</evidence>
<feature type="transmembrane region" description="Helical" evidence="6">
    <location>
        <begin position="146"/>
        <end position="166"/>
    </location>
</feature>
<dbReference type="GeneID" id="59342321"/>
<evidence type="ECO:0000256" key="6">
    <source>
        <dbReference type="SAM" id="Phobius"/>
    </source>
</evidence>
<evidence type="ECO:0000256" key="4">
    <source>
        <dbReference type="ARBA" id="ARBA00023136"/>
    </source>
</evidence>
<feature type="transmembrane region" description="Helical" evidence="6">
    <location>
        <begin position="114"/>
        <end position="134"/>
    </location>
</feature>
<comment type="subcellular location">
    <subcellularLocation>
        <location evidence="1">Membrane</location>
        <topology evidence="1">Multi-pass membrane protein</topology>
    </subcellularLocation>
</comment>
<evidence type="ECO:0000256" key="5">
    <source>
        <dbReference type="SAM" id="MobiDB-lite"/>
    </source>
</evidence>
<dbReference type="Pfam" id="PF04479">
    <property type="entry name" value="RTA1"/>
    <property type="match status" value="1"/>
</dbReference>
<proteinExistence type="predicted"/>
<feature type="transmembrane region" description="Helical" evidence="6">
    <location>
        <begin position="186"/>
        <end position="210"/>
    </location>
</feature>
<dbReference type="RefSeq" id="XP_037222690.1">
    <property type="nucleotide sequence ID" value="XM_037359805.1"/>
</dbReference>
<feature type="compositionally biased region" description="Basic and acidic residues" evidence="5">
    <location>
        <begin position="309"/>
        <end position="325"/>
    </location>
</feature>
<dbReference type="GO" id="GO:0005886">
    <property type="term" value="C:plasma membrane"/>
    <property type="evidence" value="ECO:0007669"/>
    <property type="project" value="TreeGrafter"/>
</dbReference>
<protein>
    <recommendedName>
        <fullName evidence="9">RTA1-like protein</fullName>
    </recommendedName>
</protein>
<dbReference type="PANTHER" id="PTHR31465:SF9">
    <property type="entry name" value="SPHINGOID LONG-CHAIN BASE TRANSPORTER RSB1"/>
    <property type="match status" value="1"/>
</dbReference>
<feature type="transmembrane region" description="Helical" evidence="6">
    <location>
        <begin position="49"/>
        <end position="67"/>
    </location>
</feature>
<evidence type="ECO:0000256" key="1">
    <source>
        <dbReference type="ARBA" id="ARBA00004141"/>
    </source>
</evidence>
<dbReference type="GO" id="GO:0000324">
    <property type="term" value="C:fungal-type vacuole"/>
    <property type="evidence" value="ECO:0007669"/>
    <property type="project" value="TreeGrafter"/>
</dbReference>
<evidence type="ECO:0008006" key="9">
    <source>
        <dbReference type="Google" id="ProtNLM"/>
    </source>
</evidence>
<dbReference type="InterPro" id="IPR007568">
    <property type="entry name" value="RTA1"/>
</dbReference>
<dbReference type="Proteomes" id="UP000636479">
    <property type="component" value="Unassembled WGS sequence"/>
</dbReference>
<dbReference type="EMBL" id="JACAZF010000003">
    <property type="protein sequence ID" value="KAF7309240.1"/>
    <property type="molecule type" value="Genomic_DNA"/>
</dbReference>
<keyword evidence="8" id="KW-1185">Reference proteome</keyword>
<keyword evidence="3 6" id="KW-1133">Transmembrane helix</keyword>